<reference evidence="2" key="3">
    <citation type="submission" date="2025-09" db="UniProtKB">
        <authorList>
            <consortium name="Ensembl"/>
        </authorList>
    </citation>
    <scope>IDENTIFICATION</scope>
</reference>
<keyword evidence="3" id="KW-1185">Reference proteome</keyword>
<organism evidence="2 3">
    <name type="scientific">Pygocentrus nattereri</name>
    <name type="common">Red-bellied piranha</name>
    <dbReference type="NCBI Taxonomy" id="42514"/>
    <lineage>
        <taxon>Eukaryota</taxon>
        <taxon>Metazoa</taxon>
        <taxon>Chordata</taxon>
        <taxon>Craniata</taxon>
        <taxon>Vertebrata</taxon>
        <taxon>Euteleostomi</taxon>
        <taxon>Actinopterygii</taxon>
        <taxon>Neopterygii</taxon>
        <taxon>Teleostei</taxon>
        <taxon>Ostariophysi</taxon>
        <taxon>Characiformes</taxon>
        <taxon>Characoidei</taxon>
        <taxon>Pygocentrus</taxon>
    </lineage>
</organism>
<dbReference type="STRING" id="42514.ENSPNAP00000034624"/>
<dbReference type="Proteomes" id="UP001501920">
    <property type="component" value="Chromosome 20"/>
</dbReference>
<evidence type="ECO:0000313" key="3">
    <source>
        <dbReference type="Proteomes" id="UP001501920"/>
    </source>
</evidence>
<dbReference type="PANTHER" id="PTHR38926">
    <property type="entry name" value="F-BOX DOMAIN CONTAINING PROTEIN, EXPRESSED"/>
    <property type="match status" value="1"/>
</dbReference>
<dbReference type="SUPFAM" id="SSF52047">
    <property type="entry name" value="RNI-like"/>
    <property type="match status" value="2"/>
</dbReference>
<dbReference type="Gene3D" id="3.80.10.10">
    <property type="entry name" value="Ribonuclease Inhibitor"/>
    <property type="match status" value="2"/>
</dbReference>
<evidence type="ECO:0000313" key="2">
    <source>
        <dbReference type="Ensembl" id="ENSPNAP00000034624.2"/>
    </source>
</evidence>
<accession>A0A3B4EH53</accession>
<proteinExistence type="predicted"/>
<protein>
    <submittedName>
        <fullName evidence="2">Uncharacterized protein</fullName>
    </submittedName>
</protein>
<evidence type="ECO:0000256" key="1">
    <source>
        <dbReference type="SAM" id="MobiDB-lite"/>
    </source>
</evidence>
<dbReference type="InterPro" id="IPR006553">
    <property type="entry name" value="Leu-rich_rpt_Cys-con_subtyp"/>
</dbReference>
<dbReference type="InterPro" id="IPR032675">
    <property type="entry name" value="LRR_dom_sf"/>
</dbReference>
<dbReference type="GeneTree" id="ENSGT00610000087464"/>
<reference evidence="2 3" key="1">
    <citation type="submission" date="2020-10" db="EMBL/GenBank/DDBJ databases">
        <title>Pygocentrus nattereri (red-bellied piranha) genome, fPygNat1, primary haplotype.</title>
        <authorList>
            <person name="Myers G."/>
            <person name="Meyer A."/>
            <person name="Karagic N."/>
            <person name="Pippel M."/>
            <person name="Winkler S."/>
            <person name="Tracey A."/>
            <person name="Wood J."/>
            <person name="Formenti G."/>
            <person name="Howe K."/>
            <person name="Fedrigo O."/>
            <person name="Jarvis E.D."/>
        </authorList>
    </citation>
    <scope>NUCLEOTIDE SEQUENCE [LARGE SCALE GENOMIC DNA]</scope>
</reference>
<reference evidence="2" key="2">
    <citation type="submission" date="2025-08" db="UniProtKB">
        <authorList>
            <consortium name="Ensembl"/>
        </authorList>
    </citation>
    <scope>IDENTIFICATION</scope>
</reference>
<dbReference type="AlphaFoldDB" id="A0A3B4EH53"/>
<name>A0A3B4EH53_PYGNA</name>
<dbReference type="PANTHER" id="PTHR38926:SF72">
    <property type="entry name" value="IM:7136021-RELATED"/>
    <property type="match status" value="1"/>
</dbReference>
<dbReference type="OMA" id="DYADNYM"/>
<dbReference type="Ensembl" id="ENSPNAT00000038658.2">
    <property type="protein sequence ID" value="ENSPNAP00000034624.2"/>
    <property type="gene ID" value="ENSPNAG00000024024.2"/>
</dbReference>
<feature type="region of interest" description="Disordered" evidence="1">
    <location>
        <begin position="1"/>
        <end position="29"/>
    </location>
</feature>
<sequence length="606" mass="67500">MPLFRQLEARPEREKQKRNRRRECSEEDEDEPSSLTRLCLLSLAENMKDVWVQDYAHNYMDQYFFRYIMGPFSSLPGDLLEELLCVLSRRTLLSRAALHLLLLPQLHSLSLPHSCNLVTANLCSLISARCQSLRSLNLSGALNVSAPALCSLLGSLSCLHYLYLAGTLCNRSVIATVAQQCPALKHLDVSRCVHLHPVALLPLAHSGLKCLTSLLALDIGLEENEDDGTATAAFLLLGLPSLQQVALDNAGQACTMICKQEFRLTEGFTSKERVASLQELWTRRIRGGEEDSFSLEEKLDKMLHLGKSRGDGVRADKGSQETSVKLGIREIQSVSLDSLYAVGQLCPDLHSVSLNCHGEDDSGDDEGSGFRRTTLLTKGLAAWSGQVRCLSLQFPGPLSELVTPLQVTGSSLISLTLEGVQADGHLPFLDLISACPKLTSLTVHIDPPRSNQEEEDDEDLEDWNLPCLPDLRSLTLNFFLDERQLKPVLCWRSLRGPLWALLRGAPQLQKLSLMATPCRLDPVFRLVLDHHSKPLQALDQPPLRCLRHVNLKRSDVTMETTARLVNTCHRLSTLDLSGCWSMTLSNITKLQGKASRRRRKLQIIWT</sequence>
<dbReference type="SMART" id="SM00367">
    <property type="entry name" value="LRR_CC"/>
    <property type="match status" value="3"/>
</dbReference>